<proteinExistence type="predicted"/>
<dbReference type="Proteomes" id="UP001152561">
    <property type="component" value="Unassembled WGS sequence"/>
</dbReference>
<evidence type="ECO:0000256" key="1">
    <source>
        <dbReference type="SAM" id="MobiDB-lite"/>
    </source>
</evidence>
<sequence length="89" mass="9514">MSCSKCQKKGPNKRKCLREPTTTGPSQDNDAGPSSALTGRGRGKPKSKEKNVAAPIGRGRGRPKGSTEKNVAARRIVDMIAFKTDFGQL</sequence>
<feature type="region of interest" description="Disordered" evidence="1">
    <location>
        <begin position="1"/>
        <end position="71"/>
    </location>
</feature>
<protein>
    <submittedName>
        <fullName evidence="2">Uncharacterized protein</fullName>
    </submittedName>
</protein>
<reference evidence="3" key="1">
    <citation type="journal article" date="2023" name="Proc. Natl. Acad. Sci. U.S.A.">
        <title>Genomic and structural basis for evolution of tropane alkaloid biosynthesis.</title>
        <authorList>
            <person name="Wanga Y.-J."/>
            <person name="Taina T."/>
            <person name="Yua J.-Y."/>
            <person name="Lia J."/>
            <person name="Xua B."/>
            <person name="Chenc J."/>
            <person name="D'Auriad J.C."/>
            <person name="Huanga J.-P."/>
            <person name="Huanga S.-X."/>
        </authorList>
    </citation>
    <scope>NUCLEOTIDE SEQUENCE [LARGE SCALE GENOMIC DNA]</scope>
    <source>
        <strain evidence="3">cv. KIB-2019</strain>
    </source>
</reference>
<accession>A0A9Q1RI33</accession>
<dbReference type="EMBL" id="JAJAGQ010000007">
    <property type="protein sequence ID" value="KAJ8557160.1"/>
    <property type="molecule type" value="Genomic_DNA"/>
</dbReference>
<comment type="caution">
    <text evidence="2">The sequence shown here is derived from an EMBL/GenBank/DDBJ whole genome shotgun (WGS) entry which is preliminary data.</text>
</comment>
<name>A0A9Q1RI33_9SOLA</name>
<dbReference type="AlphaFoldDB" id="A0A9Q1RI33"/>
<gene>
    <name evidence="2" type="ORF">K7X08_002785</name>
</gene>
<keyword evidence="3" id="KW-1185">Reference proteome</keyword>
<evidence type="ECO:0000313" key="3">
    <source>
        <dbReference type="Proteomes" id="UP001152561"/>
    </source>
</evidence>
<evidence type="ECO:0000313" key="2">
    <source>
        <dbReference type="EMBL" id="KAJ8557160.1"/>
    </source>
</evidence>
<feature type="compositionally biased region" description="Basic residues" evidence="1">
    <location>
        <begin position="1"/>
        <end position="16"/>
    </location>
</feature>
<feature type="compositionally biased region" description="Polar residues" evidence="1">
    <location>
        <begin position="20"/>
        <end position="29"/>
    </location>
</feature>
<organism evidence="2 3">
    <name type="scientific">Anisodus acutangulus</name>
    <dbReference type="NCBI Taxonomy" id="402998"/>
    <lineage>
        <taxon>Eukaryota</taxon>
        <taxon>Viridiplantae</taxon>
        <taxon>Streptophyta</taxon>
        <taxon>Embryophyta</taxon>
        <taxon>Tracheophyta</taxon>
        <taxon>Spermatophyta</taxon>
        <taxon>Magnoliopsida</taxon>
        <taxon>eudicotyledons</taxon>
        <taxon>Gunneridae</taxon>
        <taxon>Pentapetalae</taxon>
        <taxon>asterids</taxon>
        <taxon>lamiids</taxon>
        <taxon>Solanales</taxon>
        <taxon>Solanaceae</taxon>
        <taxon>Solanoideae</taxon>
        <taxon>Hyoscyameae</taxon>
        <taxon>Anisodus</taxon>
    </lineage>
</organism>